<gene>
    <name evidence="14" type="ORF">ACFPOG_10525</name>
</gene>
<dbReference type="Gene3D" id="6.10.340.10">
    <property type="match status" value="1"/>
</dbReference>
<dbReference type="CDD" id="cd06225">
    <property type="entry name" value="HAMP"/>
    <property type="match status" value="1"/>
</dbReference>
<evidence type="ECO:0000256" key="11">
    <source>
        <dbReference type="ARBA" id="ARBA00023136"/>
    </source>
</evidence>
<keyword evidence="8" id="KW-0067">ATP-binding</keyword>
<keyword evidence="6" id="KW-0547">Nucleotide-binding</keyword>
<comment type="caution">
    <text evidence="14">The sequence shown here is derived from an EMBL/GenBank/DDBJ whole genome shotgun (WGS) entry which is preliminary data.</text>
</comment>
<dbReference type="Pfam" id="PF06580">
    <property type="entry name" value="His_kinase"/>
    <property type="match status" value="1"/>
</dbReference>
<accession>A0ABW0K639</accession>
<dbReference type="InterPro" id="IPR003660">
    <property type="entry name" value="HAMP_dom"/>
</dbReference>
<keyword evidence="10" id="KW-0902">Two-component regulatory system</keyword>
<evidence type="ECO:0000256" key="6">
    <source>
        <dbReference type="ARBA" id="ARBA00022741"/>
    </source>
</evidence>
<dbReference type="InterPro" id="IPR010559">
    <property type="entry name" value="Sig_transdc_His_kin_internal"/>
</dbReference>
<dbReference type="SUPFAM" id="SSF158472">
    <property type="entry name" value="HAMP domain-like"/>
    <property type="match status" value="1"/>
</dbReference>
<dbReference type="EC" id="2.7.13.3" evidence="14"/>
<dbReference type="PROSITE" id="PS50885">
    <property type="entry name" value="HAMP"/>
    <property type="match status" value="1"/>
</dbReference>
<dbReference type="SUPFAM" id="SSF55874">
    <property type="entry name" value="ATPase domain of HSP90 chaperone/DNA topoisomerase II/histidine kinase"/>
    <property type="match status" value="1"/>
</dbReference>
<dbReference type="PANTHER" id="PTHR34220">
    <property type="entry name" value="SENSOR HISTIDINE KINASE YPDA"/>
    <property type="match status" value="1"/>
</dbReference>
<keyword evidence="3" id="KW-0597">Phosphoprotein</keyword>
<dbReference type="InterPro" id="IPR036890">
    <property type="entry name" value="HATPase_C_sf"/>
</dbReference>
<keyword evidence="15" id="KW-1185">Reference proteome</keyword>
<keyword evidence="5 12" id="KW-0812">Transmembrane</keyword>
<dbReference type="Pfam" id="PF00672">
    <property type="entry name" value="HAMP"/>
    <property type="match status" value="1"/>
</dbReference>
<keyword evidence="11 12" id="KW-0472">Membrane</keyword>
<name>A0ABW0K639_9BACL</name>
<dbReference type="CDD" id="cd18774">
    <property type="entry name" value="PDC2_HK_sensor"/>
    <property type="match status" value="1"/>
</dbReference>
<feature type="domain" description="HAMP" evidence="13">
    <location>
        <begin position="326"/>
        <end position="378"/>
    </location>
</feature>
<dbReference type="Pfam" id="PF02743">
    <property type="entry name" value="dCache_1"/>
    <property type="match status" value="1"/>
</dbReference>
<evidence type="ECO:0000256" key="3">
    <source>
        <dbReference type="ARBA" id="ARBA00022553"/>
    </source>
</evidence>
<feature type="transmembrane region" description="Helical" evidence="12">
    <location>
        <begin position="15"/>
        <end position="35"/>
    </location>
</feature>
<dbReference type="InterPro" id="IPR003594">
    <property type="entry name" value="HATPase_dom"/>
</dbReference>
<evidence type="ECO:0000256" key="12">
    <source>
        <dbReference type="SAM" id="Phobius"/>
    </source>
</evidence>
<proteinExistence type="predicted"/>
<evidence type="ECO:0000259" key="13">
    <source>
        <dbReference type="PROSITE" id="PS50885"/>
    </source>
</evidence>
<evidence type="ECO:0000256" key="4">
    <source>
        <dbReference type="ARBA" id="ARBA00022679"/>
    </source>
</evidence>
<dbReference type="PANTHER" id="PTHR34220:SF11">
    <property type="entry name" value="SENSOR PROTEIN KINASE HPTS"/>
    <property type="match status" value="1"/>
</dbReference>
<sequence length="591" mass="68516">MHVSVLKTWSLRTKFMIILVLFILFPLMTFGLLFYQSSKDLVSQRTDKEGQQVLTLVNQNVTQLLKGYESRLNEIYENEDLLKQISPSYEGKAEQDEANDDSVNRFLRDYLRSKDDLDSVYLITNKQTYFGDFKGSEFFMEQYRKHANWEDFISLANGRAVWLPSYELPPNQYNSKPSHYFSVGMQIKDVYDSLQTLGTLIANVKIDALDKIISNVQVSPHSVLFISDHQGRIIWNRNPDAYAVNLSNYSFFTQLDQQKEGHFTQSINDSSYRVTFLRSDYNGWYYFSFVPQTDLNAQTNDLKRFLAATLIAFGALFIMLAAFTSNYITRPLRQMAVAMKQIHKDNYEMTTLTPSSDEMGMLHSAFLTMRGRINDLIKEVRLISNKEKEAEIRALQAQINPHFVYNSLDAINWMAIENDEPRISRMITSLSDIMRYAIKPGEQLVSIDEELKWAQNYAYLQEMRFEDKFEVVFDVRLEERSWKVPRLMFQPYLENSIIHGMETVDTGGIIRITVQSIGSEQEPMLMVMIEDNGSGISPEKLEQIKQRQSHGIGIYNLDERLKMEYGPHYGTSIQSVYGEGTTITLVLPFIR</sequence>
<evidence type="ECO:0000256" key="9">
    <source>
        <dbReference type="ARBA" id="ARBA00022989"/>
    </source>
</evidence>
<organism evidence="14 15">
    <name type="scientific">Paenibacillus aestuarii</name>
    <dbReference type="NCBI Taxonomy" id="516965"/>
    <lineage>
        <taxon>Bacteria</taxon>
        <taxon>Bacillati</taxon>
        <taxon>Bacillota</taxon>
        <taxon>Bacilli</taxon>
        <taxon>Bacillales</taxon>
        <taxon>Paenibacillaceae</taxon>
        <taxon>Paenibacillus</taxon>
    </lineage>
</organism>
<evidence type="ECO:0000313" key="15">
    <source>
        <dbReference type="Proteomes" id="UP001596044"/>
    </source>
</evidence>
<dbReference type="InterPro" id="IPR033479">
    <property type="entry name" value="dCache_1"/>
</dbReference>
<dbReference type="EMBL" id="JBHSMJ010000010">
    <property type="protein sequence ID" value="MFC5448699.1"/>
    <property type="molecule type" value="Genomic_DNA"/>
</dbReference>
<dbReference type="Gene3D" id="3.30.450.20">
    <property type="entry name" value="PAS domain"/>
    <property type="match status" value="1"/>
</dbReference>
<dbReference type="InterPro" id="IPR050640">
    <property type="entry name" value="Bact_2-comp_sensor_kinase"/>
</dbReference>
<keyword evidence="4 14" id="KW-0808">Transferase</keyword>
<keyword evidence="2" id="KW-1003">Cell membrane</keyword>
<dbReference type="Gene3D" id="3.30.565.10">
    <property type="entry name" value="Histidine kinase-like ATPase, C-terminal domain"/>
    <property type="match status" value="1"/>
</dbReference>
<dbReference type="Proteomes" id="UP001596044">
    <property type="component" value="Unassembled WGS sequence"/>
</dbReference>
<evidence type="ECO:0000256" key="1">
    <source>
        <dbReference type="ARBA" id="ARBA00004651"/>
    </source>
</evidence>
<protein>
    <submittedName>
        <fullName evidence="14">Sensor histidine kinase</fullName>
        <ecNumber evidence="14">2.7.13.3</ecNumber>
    </submittedName>
</protein>
<evidence type="ECO:0000256" key="7">
    <source>
        <dbReference type="ARBA" id="ARBA00022777"/>
    </source>
</evidence>
<comment type="subcellular location">
    <subcellularLocation>
        <location evidence="1">Cell membrane</location>
        <topology evidence="1">Multi-pass membrane protein</topology>
    </subcellularLocation>
</comment>
<keyword evidence="7 14" id="KW-0418">Kinase</keyword>
<evidence type="ECO:0000256" key="2">
    <source>
        <dbReference type="ARBA" id="ARBA00022475"/>
    </source>
</evidence>
<evidence type="ECO:0000256" key="5">
    <source>
        <dbReference type="ARBA" id="ARBA00022692"/>
    </source>
</evidence>
<dbReference type="RefSeq" id="WP_270878109.1">
    <property type="nucleotide sequence ID" value="NZ_JAQFVF010000017.1"/>
</dbReference>
<evidence type="ECO:0000256" key="10">
    <source>
        <dbReference type="ARBA" id="ARBA00023012"/>
    </source>
</evidence>
<evidence type="ECO:0000256" key="8">
    <source>
        <dbReference type="ARBA" id="ARBA00022840"/>
    </source>
</evidence>
<evidence type="ECO:0000313" key="14">
    <source>
        <dbReference type="EMBL" id="MFC5448699.1"/>
    </source>
</evidence>
<reference evidence="15" key="1">
    <citation type="journal article" date="2019" name="Int. J. Syst. Evol. Microbiol.">
        <title>The Global Catalogue of Microorganisms (GCM) 10K type strain sequencing project: providing services to taxonomists for standard genome sequencing and annotation.</title>
        <authorList>
            <consortium name="The Broad Institute Genomics Platform"/>
            <consortium name="The Broad Institute Genome Sequencing Center for Infectious Disease"/>
            <person name="Wu L."/>
            <person name="Ma J."/>
        </authorList>
    </citation>
    <scope>NUCLEOTIDE SEQUENCE [LARGE SCALE GENOMIC DNA]</scope>
    <source>
        <strain evidence="15">KACC 11904</strain>
    </source>
</reference>
<feature type="transmembrane region" description="Helical" evidence="12">
    <location>
        <begin position="305"/>
        <end position="328"/>
    </location>
</feature>
<keyword evidence="9 12" id="KW-1133">Transmembrane helix</keyword>
<dbReference type="SMART" id="SM00304">
    <property type="entry name" value="HAMP"/>
    <property type="match status" value="1"/>
</dbReference>
<dbReference type="Pfam" id="PF02518">
    <property type="entry name" value="HATPase_c"/>
    <property type="match status" value="1"/>
</dbReference>
<dbReference type="GO" id="GO:0004673">
    <property type="term" value="F:protein histidine kinase activity"/>
    <property type="evidence" value="ECO:0007669"/>
    <property type="project" value="UniProtKB-EC"/>
</dbReference>